<sequence length="102" mass="11014">MMVRAAIAIGLALTIIGCATVPTGKPILTKRAFHRIARQCGVTPTEFKTARGGLPYVRFLYRDAAQQSDVRAAPSVECVGAALEAYRYQYYGPDADPPKPDA</sequence>
<dbReference type="AlphaFoldDB" id="A0A147I0Z0"/>
<accession>A0A147I0Z0</accession>
<organism evidence="1 2">
    <name type="scientific">Sphingomonas sanguinis</name>
    <dbReference type="NCBI Taxonomy" id="33051"/>
    <lineage>
        <taxon>Bacteria</taxon>
        <taxon>Pseudomonadati</taxon>
        <taxon>Pseudomonadota</taxon>
        <taxon>Alphaproteobacteria</taxon>
        <taxon>Sphingomonadales</taxon>
        <taxon>Sphingomonadaceae</taxon>
        <taxon>Sphingomonas</taxon>
    </lineage>
</organism>
<dbReference type="Proteomes" id="UP000072867">
    <property type="component" value="Unassembled WGS sequence"/>
</dbReference>
<dbReference type="PATRIC" id="fig|33051.3.peg.2343"/>
<comment type="caution">
    <text evidence="1">The sequence shown here is derived from an EMBL/GenBank/DDBJ whole genome shotgun (WGS) entry which is preliminary data.</text>
</comment>
<evidence type="ECO:0000313" key="1">
    <source>
        <dbReference type="EMBL" id="KTT71120.1"/>
    </source>
</evidence>
<reference evidence="1 2" key="1">
    <citation type="journal article" date="2016" name="Front. Microbiol.">
        <title>Genomic Resource of Rice Seed Associated Bacteria.</title>
        <authorList>
            <person name="Midha S."/>
            <person name="Bansal K."/>
            <person name="Sharma S."/>
            <person name="Kumar N."/>
            <person name="Patil P.P."/>
            <person name="Chaudhry V."/>
            <person name="Patil P.B."/>
        </authorList>
    </citation>
    <scope>NUCLEOTIDE SEQUENCE [LARGE SCALE GENOMIC DNA]</scope>
    <source>
        <strain evidence="1 2">NS319</strain>
    </source>
</reference>
<dbReference type="PROSITE" id="PS51257">
    <property type="entry name" value="PROKAR_LIPOPROTEIN"/>
    <property type="match status" value="1"/>
</dbReference>
<evidence type="ECO:0000313" key="2">
    <source>
        <dbReference type="Proteomes" id="UP000072867"/>
    </source>
</evidence>
<dbReference type="EMBL" id="LDTD01000043">
    <property type="protein sequence ID" value="KTT71120.1"/>
    <property type="molecule type" value="Genomic_DNA"/>
</dbReference>
<dbReference type="RefSeq" id="WP_058732958.1">
    <property type="nucleotide sequence ID" value="NZ_LDTD01000043.1"/>
</dbReference>
<proteinExistence type="predicted"/>
<protein>
    <recommendedName>
        <fullName evidence="3">Lipoprotein</fullName>
    </recommendedName>
</protein>
<gene>
    <name evidence="1" type="ORF">NS319_06665</name>
</gene>
<name>A0A147I0Z0_9SPHN</name>
<evidence type="ECO:0008006" key="3">
    <source>
        <dbReference type="Google" id="ProtNLM"/>
    </source>
</evidence>